<proteinExistence type="predicted"/>
<name>A0AAW9FNH1_9HYPH</name>
<organism evidence="2">
    <name type="scientific">Agrobacterium rosae</name>
    <dbReference type="NCBI Taxonomy" id="1972867"/>
    <lineage>
        <taxon>Bacteria</taxon>
        <taxon>Pseudomonadati</taxon>
        <taxon>Pseudomonadota</taxon>
        <taxon>Alphaproteobacteria</taxon>
        <taxon>Hyphomicrobiales</taxon>
        <taxon>Rhizobiaceae</taxon>
        <taxon>Rhizobium/Agrobacterium group</taxon>
        <taxon>Agrobacterium</taxon>
    </lineage>
</organism>
<dbReference type="NCBIfam" id="TIGR02459">
    <property type="entry name" value="CbtB"/>
    <property type="match status" value="1"/>
</dbReference>
<evidence type="ECO:0000256" key="1">
    <source>
        <dbReference type="SAM" id="Phobius"/>
    </source>
</evidence>
<keyword evidence="1" id="KW-0812">Transmembrane</keyword>
<reference evidence="2" key="1">
    <citation type="journal article" date="2023" name="Phytobiomes J">
        <title>Deciphering the key players within the bacterial microbiota associated with aerial crown gall tumors on rhododendron: Insights into the gallobiome.</title>
        <authorList>
            <person name="Kuzmanovic N."/>
            <person name="Nesme J."/>
            <person name="Wolf J."/>
            <person name="Neumann-Schaal M."/>
            <person name="Petersen J."/>
            <person name="Fernandez-Gnecco G."/>
            <person name="Sproeer C."/>
            <person name="Bunk B."/>
            <person name="Overmann J."/>
            <person name="Sorensen S.J."/>
            <person name="Idczak E."/>
            <person name="Smalla K."/>
        </authorList>
    </citation>
    <scope>NUCLEOTIDE SEQUENCE</scope>
    <source>
        <strain evidence="2">Rho-11.1</strain>
    </source>
</reference>
<protein>
    <submittedName>
        <fullName evidence="2">CbtB domain-containing protein</fullName>
    </submittedName>
</protein>
<accession>A0AAW9FNH1</accession>
<dbReference type="Pfam" id="PF09489">
    <property type="entry name" value="CbtB"/>
    <property type="match status" value="1"/>
</dbReference>
<sequence>MSSSAQHTITSLGTTDTTSRLLQSAAALFLGVMMVGFVGFSHVEAVHNAAHDTRHANAFPCH</sequence>
<dbReference type="AlphaFoldDB" id="A0AAW9FNH1"/>
<dbReference type="EMBL" id="JAVRAF010000007">
    <property type="protein sequence ID" value="MDX8304465.1"/>
    <property type="molecule type" value="Genomic_DNA"/>
</dbReference>
<evidence type="ECO:0000313" key="2">
    <source>
        <dbReference type="EMBL" id="MDX8304465.1"/>
    </source>
</evidence>
<comment type="caution">
    <text evidence="2">The sequence shown here is derived from an EMBL/GenBank/DDBJ whole genome shotgun (WGS) entry which is preliminary data.</text>
</comment>
<keyword evidence="1" id="KW-0472">Membrane</keyword>
<gene>
    <name evidence="2" type="ORF">RMR22_19585</name>
</gene>
<dbReference type="RefSeq" id="WP_141194612.1">
    <property type="nucleotide sequence ID" value="NZ_CP192782.1"/>
</dbReference>
<keyword evidence="1" id="KW-1133">Transmembrane helix</keyword>
<dbReference type="InterPro" id="IPR012667">
    <property type="entry name" value="CbtB_put"/>
</dbReference>
<feature type="transmembrane region" description="Helical" evidence="1">
    <location>
        <begin position="21"/>
        <end position="40"/>
    </location>
</feature>